<dbReference type="Pfam" id="PF03471">
    <property type="entry name" value="CorC_HlyC"/>
    <property type="match status" value="1"/>
</dbReference>
<feature type="domain" description="CBS" evidence="11">
    <location>
        <begin position="269"/>
        <end position="329"/>
    </location>
</feature>
<dbReference type="InterPro" id="IPR044751">
    <property type="entry name" value="Ion_transp-like_CBS"/>
</dbReference>
<comment type="similarity">
    <text evidence="2">Belongs to the UPF0053 family.</text>
</comment>
<dbReference type="PROSITE" id="PS51371">
    <property type="entry name" value="CBS"/>
    <property type="match status" value="2"/>
</dbReference>
<protein>
    <submittedName>
        <fullName evidence="13">Hemolysin, contains CBS domains</fullName>
    </submittedName>
</protein>
<dbReference type="Gene3D" id="3.30.465.10">
    <property type="match status" value="1"/>
</dbReference>
<dbReference type="GO" id="GO:0005886">
    <property type="term" value="C:plasma membrane"/>
    <property type="evidence" value="ECO:0007669"/>
    <property type="project" value="TreeGrafter"/>
</dbReference>
<dbReference type="InterPro" id="IPR046342">
    <property type="entry name" value="CBS_dom_sf"/>
</dbReference>
<keyword evidence="7 9" id="KW-0472">Membrane</keyword>
<accession>A0A1T4L9E4</accession>
<dbReference type="InterPro" id="IPR036318">
    <property type="entry name" value="FAD-bd_PCMH-like_sf"/>
</dbReference>
<feature type="transmembrane region" description="Helical" evidence="10">
    <location>
        <begin position="123"/>
        <end position="142"/>
    </location>
</feature>
<evidence type="ECO:0000259" key="11">
    <source>
        <dbReference type="PROSITE" id="PS51371"/>
    </source>
</evidence>
<evidence type="ECO:0000256" key="1">
    <source>
        <dbReference type="ARBA" id="ARBA00004141"/>
    </source>
</evidence>
<sequence length="422" mass="47441">MNTPLLIVMIILVMFSAFFSSAETAFSSLNKVKLKAMEQGEKSKKIERTLKLADDFDIVLSTILIGNNIVNIASTSIATLFFTGLLGDNSDLGATVSTVVMTIVVLIFGEITPKTIAKEKAETFAVAVAPAIKFFVFLFYPLNMLFRGWKLLLNKMFHLEKNSAVTEEELKTYVDEAQTGGEISENESELIRSSIEFDDLYASDILTPRIDVEAVDKYAKLSDIEKIFKSSGYSRLPVYIGDIDNIVGIIHHRDFEDIRSRGLKSLRTIIKTVPTVSPDTKISKLLKIFQKNKTHLAVVIDEFGGTEGIVTLEDIIEELVGEIWDEHDEIEVDIEKIDDTTCIVDGMANLDDVFEYFEINDKNTNVTTLNGWVMENTDKIPEIGDCFDYGDLHFEVIETDGRRAEKVKVTKIITENEEQIEE</sequence>
<feature type="domain" description="CBS" evidence="11">
    <location>
        <begin position="206"/>
        <end position="265"/>
    </location>
</feature>
<dbReference type="AlphaFoldDB" id="A0A1T4L9E4"/>
<evidence type="ECO:0000256" key="9">
    <source>
        <dbReference type="PROSITE-ProRule" id="PRU01193"/>
    </source>
</evidence>
<keyword evidence="14" id="KW-1185">Reference proteome</keyword>
<proteinExistence type="inferred from homology"/>
<evidence type="ECO:0000256" key="3">
    <source>
        <dbReference type="ARBA" id="ARBA00022692"/>
    </source>
</evidence>
<dbReference type="CDD" id="cd04590">
    <property type="entry name" value="CBS_pair_CorC_HlyC_assoc"/>
    <property type="match status" value="1"/>
</dbReference>
<evidence type="ECO:0000256" key="2">
    <source>
        <dbReference type="ARBA" id="ARBA00006337"/>
    </source>
</evidence>
<dbReference type="Proteomes" id="UP000190657">
    <property type="component" value="Unassembled WGS sequence"/>
</dbReference>
<evidence type="ECO:0000259" key="12">
    <source>
        <dbReference type="PROSITE" id="PS51846"/>
    </source>
</evidence>
<dbReference type="Pfam" id="PF00571">
    <property type="entry name" value="CBS"/>
    <property type="match status" value="2"/>
</dbReference>
<dbReference type="PANTHER" id="PTHR22777:SF17">
    <property type="entry name" value="UPF0053 PROTEIN SLL0260"/>
    <property type="match status" value="1"/>
</dbReference>
<evidence type="ECO:0000313" key="13">
    <source>
        <dbReference type="EMBL" id="SJZ51359.1"/>
    </source>
</evidence>
<dbReference type="SUPFAM" id="SSF56176">
    <property type="entry name" value="FAD-binding/transporter-associated domain-like"/>
    <property type="match status" value="1"/>
</dbReference>
<feature type="domain" description="CNNM transmembrane" evidence="12">
    <location>
        <begin position="1"/>
        <end position="187"/>
    </location>
</feature>
<evidence type="ECO:0000256" key="4">
    <source>
        <dbReference type="ARBA" id="ARBA00022737"/>
    </source>
</evidence>
<dbReference type="InterPro" id="IPR002550">
    <property type="entry name" value="CNNM"/>
</dbReference>
<evidence type="ECO:0000256" key="6">
    <source>
        <dbReference type="ARBA" id="ARBA00023122"/>
    </source>
</evidence>
<dbReference type="InterPro" id="IPR000644">
    <property type="entry name" value="CBS_dom"/>
</dbReference>
<dbReference type="Pfam" id="PF01595">
    <property type="entry name" value="CNNM"/>
    <property type="match status" value="1"/>
</dbReference>
<dbReference type="STRING" id="290054.SAMN02745114_00803"/>
<feature type="transmembrane region" description="Helical" evidence="10">
    <location>
        <begin position="6"/>
        <end position="26"/>
    </location>
</feature>
<evidence type="ECO:0000313" key="14">
    <source>
        <dbReference type="Proteomes" id="UP000190657"/>
    </source>
</evidence>
<dbReference type="PANTHER" id="PTHR22777">
    <property type="entry name" value="HEMOLYSIN-RELATED"/>
    <property type="match status" value="1"/>
</dbReference>
<dbReference type="SMART" id="SM01091">
    <property type="entry name" value="CorC_HlyC"/>
    <property type="match status" value="1"/>
</dbReference>
<dbReference type="InterPro" id="IPR016169">
    <property type="entry name" value="FAD-bd_PCMH_sub2"/>
</dbReference>
<name>A0A1T4L9E4_9FIRM</name>
<dbReference type="GO" id="GO:0050660">
    <property type="term" value="F:flavin adenine dinucleotide binding"/>
    <property type="evidence" value="ECO:0007669"/>
    <property type="project" value="InterPro"/>
</dbReference>
<keyword evidence="5 9" id="KW-1133">Transmembrane helix</keyword>
<dbReference type="SUPFAM" id="SSF54631">
    <property type="entry name" value="CBS-domain pair"/>
    <property type="match status" value="1"/>
</dbReference>
<keyword evidence="3 9" id="KW-0812">Transmembrane</keyword>
<dbReference type="PROSITE" id="PS51846">
    <property type="entry name" value="CNNM"/>
    <property type="match status" value="1"/>
</dbReference>
<evidence type="ECO:0000256" key="7">
    <source>
        <dbReference type="ARBA" id="ARBA00023136"/>
    </source>
</evidence>
<evidence type="ECO:0000256" key="10">
    <source>
        <dbReference type="SAM" id="Phobius"/>
    </source>
</evidence>
<keyword evidence="4" id="KW-0677">Repeat</keyword>
<dbReference type="Gene3D" id="3.10.580.10">
    <property type="entry name" value="CBS-domain"/>
    <property type="match status" value="1"/>
</dbReference>
<dbReference type="RefSeq" id="WP_078768292.1">
    <property type="nucleotide sequence ID" value="NZ_FUWW01000007.1"/>
</dbReference>
<evidence type="ECO:0000256" key="8">
    <source>
        <dbReference type="PROSITE-ProRule" id="PRU00703"/>
    </source>
</evidence>
<comment type="subcellular location">
    <subcellularLocation>
        <location evidence="1">Membrane</location>
        <topology evidence="1">Multi-pass membrane protein</topology>
    </subcellularLocation>
</comment>
<dbReference type="OrthoDB" id="9798188at2"/>
<gene>
    <name evidence="13" type="ORF">SAMN02745114_00803</name>
</gene>
<feature type="transmembrane region" description="Helical" evidence="10">
    <location>
        <begin position="92"/>
        <end position="111"/>
    </location>
</feature>
<organism evidence="13 14">
    <name type="scientific">Eubacterium coprostanoligenes</name>
    <dbReference type="NCBI Taxonomy" id="290054"/>
    <lineage>
        <taxon>Bacteria</taxon>
        <taxon>Bacillati</taxon>
        <taxon>Bacillota</taxon>
        <taxon>Clostridia</taxon>
        <taxon>Eubacteriales</taxon>
        <taxon>Eubacteriaceae</taxon>
        <taxon>Eubacterium</taxon>
    </lineage>
</organism>
<reference evidence="13 14" key="1">
    <citation type="submission" date="2017-02" db="EMBL/GenBank/DDBJ databases">
        <authorList>
            <person name="Peterson S.W."/>
        </authorList>
    </citation>
    <scope>NUCLEOTIDE SEQUENCE [LARGE SCALE GENOMIC DNA]</scope>
    <source>
        <strain evidence="13 14">ATCC 51222</strain>
    </source>
</reference>
<evidence type="ECO:0000256" key="5">
    <source>
        <dbReference type="ARBA" id="ARBA00022989"/>
    </source>
</evidence>
<dbReference type="SMART" id="SM00116">
    <property type="entry name" value="CBS"/>
    <property type="match status" value="2"/>
</dbReference>
<keyword evidence="6 8" id="KW-0129">CBS domain</keyword>
<dbReference type="EMBL" id="FUWW01000007">
    <property type="protein sequence ID" value="SJZ51359.1"/>
    <property type="molecule type" value="Genomic_DNA"/>
</dbReference>
<feature type="transmembrane region" description="Helical" evidence="10">
    <location>
        <begin position="58"/>
        <end position="86"/>
    </location>
</feature>
<dbReference type="InterPro" id="IPR005170">
    <property type="entry name" value="Transptr-assoc_dom"/>
</dbReference>
<dbReference type="FunFam" id="3.10.580.10:FF:000002">
    <property type="entry name" value="Magnesium/cobalt efflux protein CorC"/>
    <property type="match status" value="1"/>
</dbReference>